<keyword evidence="5" id="KW-0560">Oxidoreductase</keyword>
<evidence type="ECO:0000256" key="2">
    <source>
        <dbReference type="ARBA" id="ARBA00010644"/>
    </source>
</evidence>
<dbReference type="NCBIfam" id="NF003727">
    <property type="entry name" value="PRK05330.1"/>
    <property type="match status" value="1"/>
</dbReference>
<evidence type="ECO:0000313" key="8">
    <source>
        <dbReference type="EMBL" id="RKD17502.1"/>
    </source>
</evidence>
<protein>
    <recommendedName>
        <fullName evidence="4">coproporphyrinogen oxidase</fullName>
        <ecNumber evidence="4">1.3.3.3</ecNumber>
    </recommendedName>
</protein>
<comment type="pathway">
    <text evidence="1">Porphyrin-containing compound metabolism; protoporphyrin-IX biosynthesis; protoporphyrinogen-IX from coproporphyrinogen-III (O2 route): step 1/1.</text>
</comment>
<comment type="subunit">
    <text evidence="3">Homodimer.</text>
</comment>
<comment type="caution">
    <text evidence="8">The sequence shown here is derived from an EMBL/GenBank/DDBJ whole genome shotgun (WGS) entry which is preliminary data.</text>
</comment>
<dbReference type="EMBL" id="MBTA01000010">
    <property type="protein sequence ID" value="RKD17502.1"/>
    <property type="molecule type" value="Genomic_DNA"/>
</dbReference>
<name>A0A419S7M4_9SPHI</name>
<dbReference type="PRINTS" id="PR00073">
    <property type="entry name" value="COPRGNOXDASE"/>
</dbReference>
<dbReference type="PIRSF" id="PIRSF000166">
    <property type="entry name" value="Coproporphyri_ox"/>
    <property type="match status" value="1"/>
</dbReference>
<keyword evidence="9" id="KW-1185">Reference proteome</keyword>
<dbReference type="Proteomes" id="UP000283433">
    <property type="component" value="Unassembled WGS sequence"/>
</dbReference>
<dbReference type="AlphaFoldDB" id="A0A419S7M4"/>
<dbReference type="PANTHER" id="PTHR10755:SF0">
    <property type="entry name" value="OXYGEN-DEPENDENT COPROPORPHYRINOGEN-III OXIDASE, MITOCHONDRIAL"/>
    <property type="match status" value="1"/>
</dbReference>
<dbReference type="SUPFAM" id="SSF102886">
    <property type="entry name" value="Coproporphyrinogen III oxidase"/>
    <property type="match status" value="1"/>
</dbReference>
<dbReference type="Gene3D" id="3.40.1500.10">
    <property type="entry name" value="Coproporphyrinogen III oxidase, aerobic"/>
    <property type="match status" value="1"/>
</dbReference>
<dbReference type="EC" id="1.3.3.3" evidence="4"/>
<reference evidence="8 9" key="1">
    <citation type="submission" date="2016-07" db="EMBL/GenBank/DDBJ databases">
        <title>Genome of Pelobium manganitolerans.</title>
        <authorList>
            <person name="Wu S."/>
            <person name="Wang G."/>
        </authorList>
    </citation>
    <scope>NUCLEOTIDE SEQUENCE [LARGE SCALE GENOMIC DNA]</scope>
    <source>
        <strain evidence="8 9">YS-25</strain>
    </source>
</reference>
<comment type="similarity">
    <text evidence="2">Belongs to the aerobic coproporphyrinogen-III oxidase family.</text>
</comment>
<dbReference type="Pfam" id="PF01218">
    <property type="entry name" value="Coprogen_oxidas"/>
    <property type="match status" value="1"/>
</dbReference>
<evidence type="ECO:0000256" key="3">
    <source>
        <dbReference type="ARBA" id="ARBA00011738"/>
    </source>
</evidence>
<gene>
    <name evidence="8" type="ORF">BCY91_16940</name>
</gene>
<evidence type="ECO:0000313" key="9">
    <source>
        <dbReference type="Proteomes" id="UP000283433"/>
    </source>
</evidence>
<keyword evidence="7" id="KW-0627">Porphyrin biosynthesis</keyword>
<dbReference type="GO" id="GO:0004109">
    <property type="term" value="F:coproporphyrinogen oxidase activity"/>
    <property type="evidence" value="ECO:0007669"/>
    <property type="project" value="UniProtKB-EC"/>
</dbReference>
<sequence length="307" mass="34809">MLDKNAIAQDFKAIQADIVNKLTALDGGALFETEKWERPGGGGGESKVLQNGALIEKGGVNFSAVYGKLPDAVKKAFKTDQEEFFATGVSIVLHPHNPWVPIIHMNIRYFEMQGTGNETLRWFGGGIDVTPHYVIKDAAKNFHVYLKSVCDSFDASLYPKYKTWADDYFYIKHRKETRGIGGIFYDRLTPQNTPLTWEQLFDFSKAVGNSFVPIYTNLVANTREKHFSLEEKQWQLQRRSRYAEFNLVYDSGTKFGLETDGRIESILMSMPPMAAWVYDYKALPDTPEAETMALLQKGIDWTAGEMI</sequence>
<evidence type="ECO:0000256" key="5">
    <source>
        <dbReference type="ARBA" id="ARBA00023002"/>
    </source>
</evidence>
<organism evidence="8 9">
    <name type="scientific">Pelobium manganitolerans</name>
    <dbReference type="NCBI Taxonomy" id="1842495"/>
    <lineage>
        <taxon>Bacteria</taxon>
        <taxon>Pseudomonadati</taxon>
        <taxon>Bacteroidota</taxon>
        <taxon>Sphingobacteriia</taxon>
        <taxon>Sphingobacteriales</taxon>
        <taxon>Sphingobacteriaceae</taxon>
        <taxon>Pelobium</taxon>
    </lineage>
</organism>
<dbReference type="InterPro" id="IPR036406">
    <property type="entry name" value="Coprogen_oxidase_aer_sf"/>
</dbReference>
<dbReference type="PROSITE" id="PS01021">
    <property type="entry name" value="COPROGEN_OXIDASE"/>
    <property type="match status" value="1"/>
</dbReference>
<dbReference type="InterPro" id="IPR001260">
    <property type="entry name" value="Coprogen_oxidase_aer"/>
</dbReference>
<dbReference type="RefSeq" id="WP_120181159.1">
    <property type="nucleotide sequence ID" value="NZ_MBTA01000010.1"/>
</dbReference>
<dbReference type="InterPro" id="IPR018375">
    <property type="entry name" value="Coprogen_oxidase_CS"/>
</dbReference>
<evidence type="ECO:0000256" key="1">
    <source>
        <dbReference type="ARBA" id="ARBA00005168"/>
    </source>
</evidence>
<dbReference type="OrthoDB" id="9777553at2"/>
<dbReference type="PANTHER" id="PTHR10755">
    <property type="entry name" value="COPROPORPHYRINOGEN III OXIDASE, MITOCHONDRIAL"/>
    <property type="match status" value="1"/>
</dbReference>
<dbReference type="GO" id="GO:0006782">
    <property type="term" value="P:protoporphyrinogen IX biosynthetic process"/>
    <property type="evidence" value="ECO:0007669"/>
    <property type="project" value="TreeGrafter"/>
</dbReference>
<proteinExistence type="inferred from homology"/>
<dbReference type="GO" id="GO:0005737">
    <property type="term" value="C:cytoplasm"/>
    <property type="evidence" value="ECO:0007669"/>
    <property type="project" value="TreeGrafter"/>
</dbReference>
<evidence type="ECO:0000256" key="6">
    <source>
        <dbReference type="ARBA" id="ARBA00023133"/>
    </source>
</evidence>
<evidence type="ECO:0000256" key="7">
    <source>
        <dbReference type="ARBA" id="ARBA00023244"/>
    </source>
</evidence>
<keyword evidence="6" id="KW-0350">Heme biosynthesis</keyword>
<evidence type="ECO:0000256" key="4">
    <source>
        <dbReference type="ARBA" id="ARBA00012869"/>
    </source>
</evidence>
<accession>A0A419S7M4</accession>